<proteinExistence type="inferred from homology"/>
<dbReference type="InterPro" id="IPR004316">
    <property type="entry name" value="SWEET_rpt"/>
</dbReference>
<evidence type="ECO:0000256" key="4">
    <source>
        <dbReference type="ARBA" id="ARBA00022475"/>
    </source>
</evidence>
<dbReference type="Proteomes" id="UP000760860">
    <property type="component" value="Unassembled WGS sequence"/>
</dbReference>
<feature type="transmembrane region" description="Helical" evidence="11">
    <location>
        <begin position="192"/>
        <end position="213"/>
    </location>
</feature>
<gene>
    <name evidence="12" type="ORF">PC129_g7474</name>
</gene>
<comment type="subcellular location">
    <subcellularLocation>
        <location evidence="1">Cell membrane</location>
        <topology evidence="1">Multi-pass membrane protein</topology>
    </subcellularLocation>
</comment>
<feature type="transmembrane region" description="Helical" evidence="11">
    <location>
        <begin position="161"/>
        <end position="186"/>
    </location>
</feature>
<dbReference type="EMBL" id="RCMV01000205">
    <property type="protein sequence ID" value="KAG3221800.1"/>
    <property type="molecule type" value="Genomic_DNA"/>
</dbReference>
<dbReference type="Pfam" id="PF03083">
    <property type="entry name" value="MtN3_slv"/>
    <property type="match status" value="2"/>
</dbReference>
<evidence type="ECO:0000256" key="6">
    <source>
        <dbReference type="ARBA" id="ARBA00022692"/>
    </source>
</evidence>
<keyword evidence="8 11" id="KW-1133">Transmembrane helix</keyword>
<sequence length="337" mass="38319">MVDSSVLWAIKVLAAMTSLMMICSPSISIYRIHKKKDVGVASVIPLVSLLANSHMWMLYGYMVENWFPIFWIFVFGDVVALTFLAVYWRYTTERRYVGCVVAVVFSILAVATIYAVVGGFGHTGQSRHQVGSTLGFISDAVAVCLYGAPMEKLFHVLKYRSAVFINVHMVIAGLSNNCTWITYGILSTNWFIISPNILFISLNSFTLVLYMVFNPKTHPLPNNFVPEGTESAISIELTPKESFSRKVNSELPSPAFEAMQSPLQTLPWTWMWRPSSPWYMWMLYGYMIKNCFPVSWVFLFGDAPACSTCWRYTPERRHVSDSSRPGRHGRCHALHYH</sequence>
<feature type="transmembrane region" description="Helical" evidence="11">
    <location>
        <begin position="6"/>
        <end position="27"/>
    </location>
</feature>
<keyword evidence="4" id="KW-1003">Cell membrane</keyword>
<feature type="transmembrane region" description="Helical" evidence="11">
    <location>
        <begin position="65"/>
        <end position="88"/>
    </location>
</feature>
<evidence type="ECO:0000256" key="7">
    <source>
        <dbReference type="ARBA" id="ARBA00022737"/>
    </source>
</evidence>
<comment type="caution">
    <text evidence="12">The sequence shown here is derived from an EMBL/GenBank/DDBJ whole genome shotgun (WGS) entry which is preliminary data.</text>
</comment>
<keyword evidence="9 11" id="KW-0472">Membrane</keyword>
<feature type="region of interest" description="Disordered" evidence="10">
    <location>
        <begin position="318"/>
        <end position="337"/>
    </location>
</feature>
<name>A0A8T1IAD3_9STRA</name>
<evidence type="ECO:0000313" key="12">
    <source>
        <dbReference type="EMBL" id="KAG3221800.1"/>
    </source>
</evidence>
<evidence type="ECO:0000256" key="3">
    <source>
        <dbReference type="ARBA" id="ARBA00022448"/>
    </source>
</evidence>
<dbReference type="GO" id="GO:0051119">
    <property type="term" value="F:sugar transmembrane transporter activity"/>
    <property type="evidence" value="ECO:0007669"/>
    <property type="project" value="InterPro"/>
</dbReference>
<accession>A0A8T1IAD3</accession>
<feature type="compositionally biased region" description="Basic residues" evidence="10">
    <location>
        <begin position="325"/>
        <end position="337"/>
    </location>
</feature>
<reference evidence="12" key="1">
    <citation type="submission" date="2018-05" db="EMBL/GenBank/DDBJ databases">
        <title>Effector identification in a new, highly contiguous assembly of the strawberry crown rot pathogen Phytophthora cactorum.</title>
        <authorList>
            <person name="Armitage A.D."/>
            <person name="Nellist C.F."/>
            <person name="Bates H."/>
            <person name="Vickerstaff R.J."/>
            <person name="Harrison R.J."/>
        </authorList>
    </citation>
    <scope>NUCLEOTIDE SEQUENCE</scope>
    <source>
        <strain evidence="12">P421</strain>
    </source>
</reference>
<evidence type="ECO:0000256" key="5">
    <source>
        <dbReference type="ARBA" id="ARBA00022597"/>
    </source>
</evidence>
<evidence type="ECO:0008006" key="14">
    <source>
        <dbReference type="Google" id="ProtNLM"/>
    </source>
</evidence>
<evidence type="ECO:0000256" key="8">
    <source>
        <dbReference type="ARBA" id="ARBA00022989"/>
    </source>
</evidence>
<keyword evidence="3" id="KW-0813">Transport</keyword>
<dbReference type="GO" id="GO:0005886">
    <property type="term" value="C:plasma membrane"/>
    <property type="evidence" value="ECO:0007669"/>
    <property type="project" value="UniProtKB-SubCell"/>
</dbReference>
<evidence type="ECO:0000313" key="13">
    <source>
        <dbReference type="Proteomes" id="UP000760860"/>
    </source>
</evidence>
<evidence type="ECO:0000256" key="9">
    <source>
        <dbReference type="ARBA" id="ARBA00023136"/>
    </source>
</evidence>
<dbReference type="InterPro" id="IPR047664">
    <property type="entry name" value="SWEET"/>
</dbReference>
<comment type="similarity">
    <text evidence="2">Belongs to the SWEET sugar transporter family.</text>
</comment>
<evidence type="ECO:0000256" key="10">
    <source>
        <dbReference type="SAM" id="MobiDB-lite"/>
    </source>
</evidence>
<evidence type="ECO:0000256" key="11">
    <source>
        <dbReference type="SAM" id="Phobius"/>
    </source>
</evidence>
<feature type="transmembrane region" description="Helical" evidence="11">
    <location>
        <begin position="95"/>
        <end position="117"/>
    </location>
</feature>
<dbReference type="FunFam" id="1.20.1280.290:FF:000007">
    <property type="entry name" value="Bidirectional sugar transporter SWEET7"/>
    <property type="match status" value="2"/>
</dbReference>
<protein>
    <recommendedName>
        <fullName evidence="14">SWEET sugar transporter</fullName>
    </recommendedName>
</protein>
<feature type="transmembrane region" description="Helical" evidence="11">
    <location>
        <begin position="39"/>
        <end position="59"/>
    </location>
</feature>
<dbReference type="PANTHER" id="PTHR10791:SF30">
    <property type="entry name" value="SUGAR TRANSPORTER SWEET1"/>
    <property type="match status" value="1"/>
</dbReference>
<keyword evidence="7" id="KW-0677">Repeat</keyword>
<evidence type="ECO:0000256" key="1">
    <source>
        <dbReference type="ARBA" id="ARBA00004651"/>
    </source>
</evidence>
<dbReference type="VEuPathDB" id="FungiDB:PC110_g6859"/>
<keyword evidence="5" id="KW-0762">Sugar transport</keyword>
<organism evidence="12 13">
    <name type="scientific">Phytophthora cactorum</name>
    <dbReference type="NCBI Taxonomy" id="29920"/>
    <lineage>
        <taxon>Eukaryota</taxon>
        <taxon>Sar</taxon>
        <taxon>Stramenopiles</taxon>
        <taxon>Oomycota</taxon>
        <taxon>Peronosporomycetes</taxon>
        <taxon>Peronosporales</taxon>
        <taxon>Peronosporaceae</taxon>
        <taxon>Phytophthora</taxon>
    </lineage>
</organism>
<evidence type="ECO:0000256" key="2">
    <source>
        <dbReference type="ARBA" id="ARBA00007809"/>
    </source>
</evidence>
<dbReference type="Gene3D" id="1.20.1280.290">
    <property type="match status" value="2"/>
</dbReference>
<keyword evidence="6 11" id="KW-0812">Transmembrane</keyword>
<dbReference type="AlphaFoldDB" id="A0A8T1IAD3"/>
<dbReference type="PANTHER" id="PTHR10791">
    <property type="entry name" value="RAG1-ACTIVATING PROTEIN 1"/>
    <property type="match status" value="1"/>
</dbReference>